<evidence type="ECO:0000256" key="1">
    <source>
        <dbReference type="SAM" id="MobiDB-lite"/>
    </source>
</evidence>
<name>A0A812Q255_9DINO</name>
<organism evidence="2 3">
    <name type="scientific">Symbiodinium necroappetens</name>
    <dbReference type="NCBI Taxonomy" id="1628268"/>
    <lineage>
        <taxon>Eukaryota</taxon>
        <taxon>Sar</taxon>
        <taxon>Alveolata</taxon>
        <taxon>Dinophyceae</taxon>
        <taxon>Suessiales</taxon>
        <taxon>Symbiodiniaceae</taxon>
        <taxon>Symbiodinium</taxon>
    </lineage>
</organism>
<feature type="region of interest" description="Disordered" evidence="1">
    <location>
        <begin position="58"/>
        <end position="94"/>
    </location>
</feature>
<feature type="compositionally biased region" description="Basic and acidic residues" evidence="1">
    <location>
        <begin position="58"/>
        <end position="68"/>
    </location>
</feature>
<comment type="caution">
    <text evidence="2">The sequence shown here is derived from an EMBL/GenBank/DDBJ whole genome shotgun (WGS) entry which is preliminary data.</text>
</comment>
<keyword evidence="3" id="KW-1185">Reference proteome</keyword>
<dbReference type="Proteomes" id="UP000601435">
    <property type="component" value="Unassembled WGS sequence"/>
</dbReference>
<sequence>MCASVDTSPTEIITGVSVYAGKNTFKPRRQKTSDARVLLLQDAEAPGWFRAAASERAESGPAEIRHGEAPAWNRRCGAPAPGGRGSAPRAAAAGPSRAAASGAACYAGQSRALGRPPGQCHWTAGRGRRISPTRGRPRRKVEESDYSLRRAAAAAHTCVMALYTQRCFPGPAGSFHL</sequence>
<dbReference type="AlphaFoldDB" id="A0A812Q255"/>
<evidence type="ECO:0000313" key="3">
    <source>
        <dbReference type="Proteomes" id="UP000601435"/>
    </source>
</evidence>
<evidence type="ECO:0000313" key="2">
    <source>
        <dbReference type="EMBL" id="CAE7362277.1"/>
    </source>
</evidence>
<protein>
    <submittedName>
        <fullName evidence="2">Uncharacterized protein</fullName>
    </submittedName>
</protein>
<gene>
    <name evidence="2" type="ORF">SNEC2469_LOCUS9570</name>
</gene>
<feature type="region of interest" description="Disordered" evidence="1">
    <location>
        <begin position="124"/>
        <end position="143"/>
    </location>
</feature>
<dbReference type="EMBL" id="CAJNJA010015468">
    <property type="protein sequence ID" value="CAE7362277.1"/>
    <property type="molecule type" value="Genomic_DNA"/>
</dbReference>
<accession>A0A812Q255</accession>
<proteinExistence type="predicted"/>
<feature type="compositionally biased region" description="Basic residues" evidence="1">
    <location>
        <begin position="126"/>
        <end position="139"/>
    </location>
</feature>
<reference evidence="2" key="1">
    <citation type="submission" date="2021-02" db="EMBL/GenBank/DDBJ databases">
        <authorList>
            <person name="Dougan E. K."/>
            <person name="Rhodes N."/>
            <person name="Thang M."/>
            <person name="Chan C."/>
        </authorList>
    </citation>
    <scope>NUCLEOTIDE SEQUENCE</scope>
</reference>